<proteinExistence type="predicted"/>
<dbReference type="KEGG" id="cgrn:4412665_00598"/>
<dbReference type="EMBL" id="LT906441">
    <property type="protein sequence ID" value="SNV31361.1"/>
    <property type="molecule type" value="Genomic_DNA"/>
</dbReference>
<evidence type="ECO:0000313" key="1">
    <source>
        <dbReference type="EMBL" id="SNV31361.1"/>
    </source>
</evidence>
<dbReference type="Proteomes" id="UP000215332">
    <property type="component" value="Chromosome 1"/>
</dbReference>
<reference evidence="1 2" key="1">
    <citation type="submission" date="2017-06" db="EMBL/GenBank/DDBJ databases">
        <authorList>
            <consortium name="Pathogen Informatics"/>
        </authorList>
    </citation>
    <scope>NUCLEOTIDE SEQUENCE [LARGE SCALE GENOMIC DNA]</scope>
    <source>
        <strain evidence="1 2">NCTC11865</strain>
    </source>
</reference>
<name>A0A239WA26_9ACTN</name>
<sequence>MTSGFKRETSQFCVLSCVFPENFCVSLNLCVSLWGPLPCSVCTGRDATVAGSAIAMVAS</sequence>
<protein>
    <submittedName>
        <fullName evidence="1">Uncharacterized protein</fullName>
    </submittedName>
</protein>
<gene>
    <name evidence="1" type="ORF">SAMEA4412665_00598</name>
</gene>
<organism evidence="1 2">
    <name type="scientific">Cutibacterium granulosum</name>
    <dbReference type="NCBI Taxonomy" id="33011"/>
    <lineage>
        <taxon>Bacteria</taxon>
        <taxon>Bacillati</taxon>
        <taxon>Actinomycetota</taxon>
        <taxon>Actinomycetes</taxon>
        <taxon>Propionibacteriales</taxon>
        <taxon>Propionibacteriaceae</taxon>
        <taxon>Cutibacterium</taxon>
    </lineage>
</organism>
<accession>A0A239WA26</accession>
<evidence type="ECO:0000313" key="2">
    <source>
        <dbReference type="Proteomes" id="UP000215332"/>
    </source>
</evidence>
<dbReference type="AlphaFoldDB" id="A0A239WA26"/>